<gene>
    <name evidence="10" type="ORF">BAUR920_00754</name>
    <name evidence="11" type="ORF">BAURA63_02160</name>
    <name evidence="6" type="ORF">BLSMQ_1686</name>
    <name evidence="9" type="ORF">CIK59_14865</name>
    <name evidence="8" type="ORF">CIK65_01075</name>
    <name evidence="7" type="ORF">CXR27_08830</name>
</gene>
<sequence length="642" mass="69563">MSERRFRPNVVTGLSACAALALMAPLVGASSAAAADAPAELYEGHVQVDRGQADDPETLKGQVFDDVNENSKLDGDETGIADVAVTNGVDVVQTDGKGSYELPVRDNMTVSITQPSGWQVPVDSDNFAQFSYNHLPKGSPQLKFGGIKPTGDTPKAVNFPMIESSATASAKQDCAIASDTQAYDKTEMGYARDGAVGDLADRNDYNGCGVLLLGDNVGDDLSLNDELRDVYSQMNGPVRAAPGNHDQDYDSPDDAHALDTFRDDFGPGHFSYDVGKTHFVVLDSIEYSGNASTKKYKEKIGEEQLEWLENDLKNVAKNDHVVIATHVPIVTHKQVVAEDAKEFYDVISDYPNAVTVGGHTHTQENLVAGEQRKEWADEGIDTLPNTQIVAGAVSGDWYSGGLNADGLPYSFTGDASEPGVQTLEFDGSNRSERYTVRNESDDHQLLLGVNSPEWRDWAQEAQDWQDADKAGEEPEAISERVVTRDDLKQGDTWLTSSFLAGTSDARVEVSFDGKSSKLAEHTQPGKGESLAKGWEYTDPYTASQNLRTSGSVGQSSSHLWRAEMPSDLDLGTHSAEVTGTDRYGREFTETVRFTVVEDEAAAAQTSKKQLAKDGFSTQQEKKADADDRKGLDSEEARQADSN</sequence>
<dbReference type="EMBL" id="CP025334">
    <property type="protein sequence ID" value="AZT97093.1"/>
    <property type="molecule type" value="Genomic_DNA"/>
</dbReference>
<feature type="region of interest" description="Disordered" evidence="1">
    <location>
        <begin position="237"/>
        <end position="257"/>
    </location>
</feature>
<evidence type="ECO:0000259" key="5">
    <source>
        <dbReference type="Pfam" id="PF16371"/>
    </source>
</evidence>
<evidence type="ECO:0000313" key="16">
    <source>
        <dbReference type="Proteomes" id="UP000234327"/>
    </source>
</evidence>
<reference evidence="10 16" key="4">
    <citation type="submission" date="2017-03" db="EMBL/GenBank/DDBJ databases">
        <authorList>
            <person name="Afonso C.L."/>
            <person name="Miller P.J."/>
            <person name="Scott M.A."/>
            <person name="Spackman E."/>
            <person name="Goraichik I."/>
            <person name="Dimitrov K.M."/>
            <person name="Suarez D.L."/>
            <person name="Swayne D.E."/>
        </authorList>
    </citation>
    <scope>NUCLEOTIDE SEQUENCE [LARGE SCALE GENOMIC DNA]</scope>
    <source>
        <strain evidence="11">6</strain>
        <strain evidence="16">6(3)</strain>
        <strain evidence="10">CNRZ 920</strain>
    </source>
</reference>
<dbReference type="AlphaFoldDB" id="A0A1D7W2X6"/>
<dbReference type="Proteomes" id="UP000234289">
    <property type="component" value="Unassembled WGS sequence"/>
</dbReference>
<evidence type="ECO:0000313" key="9">
    <source>
        <dbReference type="EMBL" id="PCC52871.1"/>
    </source>
</evidence>
<evidence type="ECO:0000313" key="12">
    <source>
        <dbReference type="Proteomes" id="UP000094793"/>
    </source>
</evidence>
<dbReference type="Pfam" id="PF00149">
    <property type="entry name" value="Metallophos"/>
    <property type="match status" value="1"/>
</dbReference>
<reference evidence="6" key="1">
    <citation type="submission" date="2016-09" db="EMBL/GenBank/DDBJ databases">
        <title>Complete Genome Sequence of Brevibacterium aurantiacum SMQ-1335.</title>
        <authorList>
            <person name="de Melo A.G."/>
            <person name="Labrie S.J."/>
            <person name="Dumaresq J."/>
            <person name="Roberts R.J."/>
            <person name="Tremblay D.M."/>
            <person name="Moineau S."/>
        </authorList>
    </citation>
    <scope>NUCLEOTIDE SEQUENCE</scope>
    <source>
        <strain evidence="6">SMQ-1335</strain>
    </source>
</reference>
<dbReference type="Pfam" id="PF16371">
    <property type="entry name" value="MetallophosN"/>
    <property type="match status" value="1"/>
</dbReference>
<evidence type="ECO:0000313" key="10">
    <source>
        <dbReference type="EMBL" id="SMX71251.1"/>
    </source>
</evidence>
<dbReference type="InterPro" id="IPR029052">
    <property type="entry name" value="Metallo-depent_PP-like"/>
</dbReference>
<dbReference type="Proteomes" id="UP000217881">
    <property type="component" value="Unassembled WGS sequence"/>
</dbReference>
<dbReference type="Proteomes" id="UP000094793">
    <property type="component" value="Chromosome"/>
</dbReference>
<reference evidence="13 14" key="3">
    <citation type="journal article" date="2017" name="Elife">
        <title>Extensive horizontal gene transfer in cheese-associated bacteria.</title>
        <authorList>
            <person name="Bonham K.S."/>
            <person name="Wolfe B.E."/>
            <person name="Dutton R.J."/>
        </authorList>
    </citation>
    <scope>NUCLEOTIDE SEQUENCE [LARGE SCALE GENOMIC DNA]</scope>
    <source>
        <strain evidence="9 13">738_8</strain>
        <strain evidence="8 14">962_8</strain>
    </source>
</reference>
<evidence type="ECO:0000313" key="7">
    <source>
        <dbReference type="EMBL" id="AZT97093.1"/>
    </source>
</evidence>
<dbReference type="EMBL" id="CP017150">
    <property type="protein sequence ID" value="AOP53396.1"/>
    <property type="molecule type" value="Genomic_DNA"/>
</dbReference>
<feature type="domain" description="Calcineurin-like phosphoesterase C-terminal" evidence="4">
    <location>
        <begin position="389"/>
        <end position="587"/>
    </location>
</feature>
<dbReference type="RefSeq" id="WP_069600006.1">
    <property type="nucleotide sequence ID" value="NZ_CP017150.1"/>
</dbReference>
<protein>
    <submittedName>
        <fullName evidence="10">Calcineurin-like phosphoesterase</fullName>
    </submittedName>
    <submittedName>
        <fullName evidence="7">Metallophosphoesterase</fullName>
    </submittedName>
</protein>
<accession>A0A1D7W2X6</accession>
<evidence type="ECO:0000313" key="17">
    <source>
        <dbReference type="Proteomes" id="UP000282731"/>
    </source>
</evidence>
<evidence type="ECO:0000256" key="2">
    <source>
        <dbReference type="SAM" id="SignalP"/>
    </source>
</evidence>
<evidence type="ECO:0000313" key="11">
    <source>
        <dbReference type="EMBL" id="SMX85620.1"/>
    </source>
</evidence>
<dbReference type="EMBL" id="FXZG01000003">
    <property type="protein sequence ID" value="SMX71251.1"/>
    <property type="molecule type" value="Genomic_DNA"/>
</dbReference>
<evidence type="ECO:0000313" key="6">
    <source>
        <dbReference type="EMBL" id="AOP53396.1"/>
    </source>
</evidence>
<dbReference type="PANTHER" id="PTHR43143">
    <property type="entry name" value="METALLOPHOSPHOESTERASE, CALCINEURIN SUPERFAMILY"/>
    <property type="match status" value="1"/>
</dbReference>
<feature type="signal peptide" evidence="2">
    <location>
        <begin position="1"/>
        <end position="29"/>
    </location>
</feature>
<dbReference type="GO" id="GO:0016787">
    <property type="term" value="F:hydrolase activity"/>
    <property type="evidence" value="ECO:0007669"/>
    <property type="project" value="InterPro"/>
</dbReference>
<dbReference type="InterPro" id="IPR051918">
    <property type="entry name" value="STPP_CPPED1"/>
</dbReference>
<feature type="domain" description="Calcineurin-like phosphoesterase" evidence="3">
    <location>
        <begin position="210"/>
        <end position="362"/>
    </location>
</feature>
<feature type="chain" id="PRO_5044058255" evidence="2">
    <location>
        <begin position="30"/>
        <end position="642"/>
    </location>
</feature>
<dbReference type="PANTHER" id="PTHR43143:SF6">
    <property type="entry name" value="BLL3016 PROTEIN"/>
    <property type="match status" value="1"/>
</dbReference>
<reference evidence="12" key="2">
    <citation type="submission" date="2016-09" db="EMBL/GenBank/DDBJ databases">
        <title>Complete Genome Sequence of Brevibacterium linens SMQ-1335.</title>
        <authorList>
            <person name="de Melo A.G."/>
            <person name="Labrie S.J."/>
            <person name="Dumaresq J."/>
            <person name="Roberts R.J."/>
            <person name="Tremblay D.M."/>
            <person name="Moineau S."/>
        </authorList>
    </citation>
    <scope>NUCLEOTIDE SEQUENCE [LARGE SCALE GENOMIC DNA]</scope>
    <source>
        <strain evidence="12">SMQ-1335</strain>
    </source>
</reference>
<dbReference type="EMBL" id="NRGQ01000003">
    <property type="protein sequence ID" value="PCC44224.1"/>
    <property type="molecule type" value="Genomic_DNA"/>
</dbReference>
<dbReference type="KEGG" id="blin:BLSMQ_1686"/>
<evidence type="ECO:0000313" key="8">
    <source>
        <dbReference type="EMBL" id="PCC44224.1"/>
    </source>
</evidence>
<evidence type="ECO:0000256" key="1">
    <source>
        <dbReference type="SAM" id="MobiDB-lite"/>
    </source>
</evidence>
<dbReference type="eggNOG" id="COG1409">
    <property type="taxonomic scope" value="Bacteria"/>
</dbReference>
<feature type="compositionally biased region" description="Basic and acidic residues" evidence="1">
    <location>
        <begin position="245"/>
        <end position="257"/>
    </location>
</feature>
<dbReference type="InterPro" id="IPR004843">
    <property type="entry name" value="Calcineurin-like_PHP"/>
</dbReference>
<accession>A0A2H1I7R8</accession>
<dbReference type="Proteomes" id="UP000218620">
    <property type="component" value="Unassembled WGS sequence"/>
</dbReference>
<organism evidence="6 12">
    <name type="scientific">Brevibacterium aurantiacum</name>
    <dbReference type="NCBI Taxonomy" id="273384"/>
    <lineage>
        <taxon>Bacteria</taxon>
        <taxon>Bacillati</taxon>
        <taxon>Actinomycetota</taxon>
        <taxon>Actinomycetes</taxon>
        <taxon>Micrococcales</taxon>
        <taxon>Brevibacteriaceae</taxon>
        <taxon>Brevibacterium</taxon>
    </lineage>
</organism>
<accession>A0A2A3ZN36</accession>
<feature type="region of interest" description="Disordered" evidence="1">
    <location>
        <begin position="605"/>
        <end position="642"/>
    </location>
</feature>
<evidence type="ECO:0000259" key="4">
    <source>
        <dbReference type="Pfam" id="PF16370"/>
    </source>
</evidence>
<evidence type="ECO:0000313" key="15">
    <source>
        <dbReference type="Proteomes" id="UP000234289"/>
    </source>
</evidence>
<feature type="compositionally biased region" description="Basic and acidic residues" evidence="1">
    <location>
        <begin position="619"/>
        <end position="642"/>
    </location>
</feature>
<evidence type="ECO:0000313" key="13">
    <source>
        <dbReference type="Proteomes" id="UP000217881"/>
    </source>
</evidence>
<evidence type="ECO:0000313" key="14">
    <source>
        <dbReference type="Proteomes" id="UP000218620"/>
    </source>
</evidence>
<reference evidence="15" key="5">
    <citation type="submission" date="2017-03" db="EMBL/GenBank/DDBJ databases">
        <authorList>
            <person name="Monnet C."/>
        </authorList>
    </citation>
    <scope>NUCLEOTIDE SEQUENCE [LARGE SCALE GENOMIC DNA]</scope>
    <source>
        <strain evidence="15">CNRZ 920</strain>
    </source>
</reference>
<dbReference type="EMBL" id="NRHA01000016">
    <property type="protein sequence ID" value="PCC52871.1"/>
    <property type="molecule type" value="Genomic_DNA"/>
</dbReference>
<dbReference type="Pfam" id="PF16370">
    <property type="entry name" value="MetallophosC"/>
    <property type="match status" value="1"/>
</dbReference>
<feature type="domain" description="Calcineurin-like phosphoesterase N-terminal" evidence="5">
    <location>
        <begin position="75"/>
        <end position="135"/>
    </location>
</feature>
<dbReference type="InterPro" id="IPR032288">
    <property type="entry name" value="Metallophos_C"/>
</dbReference>
<reference evidence="7 17" key="7">
    <citation type="submission" date="2019-01" db="EMBL/GenBank/DDBJ databases">
        <title>Comparative genomic analysis of Brevibacterium aurantiacum sheds light on its evolution and its adaptation to smear-ripened cheeses.</title>
        <authorList>
            <person name="Moineau S."/>
        </authorList>
    </citation>
    <scope>NUCLEOTIDE SEQUENCE [LARGE SCALE GENOMIC DNA]</scope>
    <source>
        <strain evidence="7 17">SMQ-1420</strain>
    </source>
</reference>
<name>A0A1D7W2X6_BREAU</name>
<dbReference type="InterPro" id="IPR032285">
    <property type="entry name" value="Metallophos_N"/>
</dbReference>
<dbReference type="Gene3D" id="3.60.21.10">
    <property type="match status" value="1"/>
</dbReference>
<dbReference type="OrthoDB" id="9804511at2"/>
<dbReference type="EMBL" id="FXYZ01000008">
    <property type="protein sequence ID" value="SMX85620.1"/>
    <property type="molecule type" value="Genomic_DNA"/>
</dbReference>
<evidence type="ECO:0000259" key="3">
    <source>
        <dbReference type="Pfam" id="PF00149"/>
    </source>
</evidence>
<dbReference type="Proteomes" id="UP000234327">
    <property type="component" value="Unassembled WGS sequence"/>
</dbReference>
<dbReference type="PATRIC" id="fig|1703.10.peg.1731"/>
<proteinExistence type="predicted"/>
<keyword evidence="2" id="KW-0732">Signal</keyword>
<dbReference type="Proteomes" id="UP000282731">
    <property type="component" value="Chromosome"/>
</dbReference>
<reference evidence="7 17" key="6">
    <citation type="submission" date="2017-12" db="EMBL/GenBank/DDBJ databases">
        <authorList>
            <person name="Levesque S."/>
        </authorList>
    </citation>
    <scope>NUCLEOTIDE SEQUENCE [LARGE SCALE GENOMIC DNA]</scope>
    <source>
        <strain evidence="7 17">SMQ-1420</strain>
    </source>
</reference>
<dbReference type="SUPFAM" id="SSF56300">
    <property type="entry name" value="Metallo-dependent phosphatases"/>
    <property type="match status" value="1"/>
</dbReference>